<evidence type="ECO:0000256" key="1">
    <source>
        <dbReference type="SAM" id="MobiDB-lite"/>
    </source>
</evidence>
<proteinExistence type="predicted"/>
<dbReference type="PANTHER" id="PTHR12398">
    <property type="entry name" value="PROTEIN PHOSPHATASE INHIBITOR"/>
    <property type="match status" value="1"/>
</dbReference>
<reference evidence="3" key="1">
    <citation type="journal article" date="2011" name="Genome Biol.">
        <title>Comparative genomics of the social amoebae Dictyostelium discoideum and Dictyostelium purpureum.</title>
        <authorList>
            <consortium name="US DOE Joint Genome Institute (JGI-PGF)"/>
            <person name="Sucgang R."/>
            <person name="Kuo A."/>
            <person name="Tian X."/>
            <person name="Salerno W."/>
            <person name="Parikh A."/>
            <person name="Feasley C.L."/>
            <person name="Dalin E."/>
            <person name="Tu H."/>
            <person name="Huang E."/>
            <person name="Barry K."/>
            <person name="Lindquist E."/>
            <person name="Shapiro H."/>
            <person name="Bruce D."/>
            <person name="Schmutz J."/>
            <person name="Salamov A."/>
            <person name="Fey P."/>
            <person name="Gaudet P."/>
            <person name="Anjard C."/>
            <person name="Babu M.M."/>
            <person name="Basu S."/>
            <person name="Bushmanova Y."/>
            <person name="van der Wel H."/>
            <person name="Katoh-Kurasawa M."/>
            <person name="Dinh C."/>
            <person name="Coutinho P.M."/>
            <person name="Saito T."/>
            <person name="Elias M."/>
            <person name="Schaap P."/>
            <person name="Kay R.R."/>
            <person name="Henrissat B."/>
            <person name="Eichinger L."/>
            <person name="Rivero F."/>
            <person name="Putnam N.H."/>
            <person name="West C.M."/>
            <person name="Loomis W.F."/>
            <person name="Chisholm R.L."/>
            <person name="Shaulsky G."/>
            <person name="Strassmann J.E."/>
            <person name="Queller D.C."/>
            <person name="Kuspa A."/>
            <person name="Grigoriev I.V."/>
        </authorList>
    </citation>
    <scope>NUCLEOTIDE SEQUENCE [LARGE SCALE GENOMIC DNA]</scope>
    <source>
        <strain evidence="3">QSDP1</strain>
    </source>
</reference>
<sequence>MNKDEEFIDSEEHHYEEDDKIENDIDQDLDYDIYKVDGEDDSNDELDEDMYKIDGEDDSSSSEDEKQKFNYYSKKKRNLSKSLSPSSSKEFKIIPYKTLQENTPTKGILKNKNEKPPPKKNRIAWDEENLNFNDMNKSATMKIDEPKTPYHYYESEEESDESKKYLENKFLELKNALDKQQEKSEWDSDDEDNEEELNIKRKKKTNNKKINKKEKVGFGGGGSSNDYEEEEDEKEDEEKKENRKKFDSLRKAHYNEFRAIKSLGSNLSDEDEV</sequence>
<feature type="compositionally biased region" description="Acidic residues" evidence="1">
    <location>
        <begin position="226"/>
        <end position="236"/>
    </location>
</feature>
<dbReference type="KEGG" id="dpp:DICPUDRAFT_96028"/>
<feature type="compositionally biased region" description="Basic and acidic residues" evidence="1">
    <location>
        <begin position="176"/>
        <end position="186"/>
    </location>
</feature>
<dbReference type="Proteomes" id="UP000001064">
    <property type="component" value="Unassembled WGS sequence"/>
</dbReference>
<feature type="region of interest" description="Disordered" evidence="1">
    <location>
        <begin position="103"/>
        <end position="124"/>
    </location>
</feature>
<dbReference type="VEuPathDB" id="AmoebaDB:DICPUDRAFT_96028"/>
<evidence type="ECO:0000313" key="3">
    <source>
        <dbReference type="Proteomes" id="UP000001064"/>
    </source>
</evidence>
<dbReference type="RefSeq" id="XP_003294380.1">
    <property type="nucleotide sequence ID" value="XM_003294332.1"/>
</dbReference>
<feature type="region of interest" description="Disordered" evidence="1">
    <location>
        <begin position="136"/>
        <end position="161"/>
    </location>
</feature>
<feature type="compositionally biased region" description="Basic and acidic residues" evidence="1">
    <location>
        <begin position="1"/>
        <end position="17"/>
    </location>
</feature>
<gene>
    <name evidence="2" type="ORF">DICPUDRAFT_96028</name>
</gene>
<feature type="compositionally biased region" description="Basic residues" evidence="1">
    <location>
        <begin position="200"/>
        <end position="212"/>
    </location>
</feature>
<dbReference type="OrthoDB" id="551302at2759"/>
<dbReference type="GO" id="GO:0019903">
    <property type="term" value="F:protein phosphatase binding"/>
    <property type="evidence" value="ECO:0007669"/>
    <property type="project" value="EnsemblProtists"/>
</dbReference>
<dbReference type="InterPro" id="IPR007062">
    <property type="entry name" value="PPI-2"/>
</dbReference>
<dbReference type="OMA" id="QQEKSEW"/>
<feature type="compositionally biased region" description="Acidic residues" evidence="1">
    <location>
        <begin position="187"/>
        <end position="196"/>
    </location>
</feature>
<dbReference type="GO" id="GO:0009966">
    <property type="term" value="P:regulation of signal transduction"/>
    <property type="evidence" value="ECO:0007669"/>
    <property type="project" value="InterPro"/>
</dbReference>
<feature type="region of interest" description="Disordered" evidence="1">
    <location>
        <begin position="1"/>
        <end position="90"/>
    </location>
</feature>
<dbReference type="InParanoid" id="F1A3Y6"/>
<dbReference type="GO" id="GO:0004864">
    <property type="term" value="F:protein phosphatase inhibitor activity"/>
    <property type="evidence" value="ECO:0000318"/>
    <property type="project" value="GO_Central"/>
</dbReference>
<dbReference type="PANTHER" id="PTHR12398:SF20">
    <property type="entry name" value="PROTEIN PHOSPHATASE 1 REGULATORY INHIBITOR SUBUNIT 2"/>
    <property type="match status" value="1"/>
</dbReference>
<name>F1A3Y6_DICPU</name>
<dbReference type="eggNOG" id="ENOG502QYEH">
    <property type="taxonomic scope" value="Eukaryota"/>
</dbReference>
<dbReference type="STRING" id="5786.F1A3Y6"/>
<feature type="compositionally biased region" description="Acidic residues" evidence="1">
    <location>
        <begin position="38"/>
        <end position="48"/>
    </location>
</feature>
<evidence type="ECO:0000313" key="2">
    <source>
        <dbReference type="EMBL" id="EGC29092.1"/>
    </source>
</evidence>
<dbReference type="GO" id="GO:0035556">
    <property type="term" value="P:intracellular signal transduction"/>
    <property type="evidence" value="ECO:0000318"/>
    <property type="project" value="GO_Central"/>
</dbReference>
<feature type="region of interest" description="Disordered" evidence="1">
    <location>
        <begin position="176"/>
        <end position="248"/>
    </location>
</feature>
<dbReference type="Pfam" id="PF04979">
    <property type="entry name" value="IPP-2"/>
    <property type="match status" value="1"/>
</dbReference>
<accession>F1A3Y6</accession>
<organism evidence="2 3">
    <name type="scientific">Dictyostelium purpureum</name>
    <name type="common">Slime mold</name>
    <dbReference type="NCBI Taxonomy" id="5786"/>
    <lineage>
        <taxon>Eukaryota</taxon>
        <taxon>Amoebozoa</taxon>
        <taxon>Evosea</taxon>
        <taxon>Eumycetozoa</taxon>
        <taxon>Dictyostelia</taxon>
        <taxon>Dictyosteliales</taxon>
        <taxon>Dictyosteliaceae</taxon>
        <taxon>Dictyostelium</taxon>
    </lineage>
</organism>
<protein>
    <recommendedName>
        <fullName evidence="4">Protein phosphatase inhibitor 2</fullName>
    </recommendedName>
</protein>
<dbReference type="GeneID" id="10506608"/>
<evidence type="ECO:0008006" key="4">
    <source>
        <dbReference type="Google" id="ProtNLM"/>
    </source>
</evidence>
<feature type="compositionally biased region" description="Basic and acidic residues" evidence="1">
    <location>
        <begin position="237"/>
        <end position="248"/>
    </location>
</feature>
<dbReference type="EMBL" id="GL871486">
    <property type="protein sequence ID" value="EGC29092.1"/>
    <property type="molecule type" value="Genomic_DNA"/>
</dbReference>
<keyword evidence="3" id="KW-1185">Reference proteome</keyword>
<feature type="compositionally biased region" description="Acidic residues" evidence="1">
    <location>
        <begin position="18"/>
        <end position="31"/>
    </location>
</feature>
<dbReference type="AlphaFoldDB" id="F1A3Y6"/>